<dbReference type="GO" id="GO:0005975">
    <property type="term" value="P:carbohydrate metabolic process"/>
    <property type="evidence" value="ECO:0007669"/>
    <property type="project" value="InterPro"/>
</dbReference>
<reference evidence="1 2" key="1">
    <citation type="submission" date="2020-08" db="EMBL/GenBank/DDBJ databases">
        <title>Sequencing the genomes of 1000 actinobacteria strains.</title>
        <authorList>
            <person name="Klenk H.-P."/>
        </authorList>
    </citation>
    <scope>NUCLEOTIDE SEQUENCE [LARGE SCALE GENOMIC DNA]</scope>
    <source>
        <strain evidence="1 2">DSM 44320</strain>
    </source>
</reference>
<dbReference type="Gene3D" id="3.20.20.70">
    <property type="entry name" value="Aldolase class I"/>
    <property type="match status" value="1"/>
</dbReference>
<dbReference type="SUPFAM" id="SSF51569">
    <property type="entry name" value="Aldolase"/>
    <property type="match status" value="1"/>
</dbReference>
<accession>A0A7W5V8P9</accession>
<name>A0A7W5V8P9_9ACTN</name>
<dbReference type="EMBL" id="JACIBV010000001">
    <property type="protein sequence ID" value="MBB3732646.1"/>
    <property type="molecule type" value="Genomic_DNA"/>
</dbReference>
<gene>
    <name evidence="1" type="ORF">FHR33_008506</name>
</gene>
<dbReference type="GeneID" id="95394664"/>
<evidence type="ECO:0000313" key="1">
    <source>
        <dbReference type="EMBL" id="MBB3732646.1"/>
    </source>
</evidence>
<protein>
    <submittedName>
        <fullName evidence="1">Tagatose-1,6-bisphosphate aldolase non-catalytic subunit AgaZ/GatZ</fullName>
    </submittedName>
</protein>
<dbReference type="InterPro" id="IPR012062">
    <property type="entry name" value="GatZ/KbaZ-like"/>
</dbReference>
<comment type="caution">
    <text evidence="1">The sequence shown here is derived from an EMBL/GenBank/DDBJ whole genome shotgun (WGS) entry which is preliminary data.</text>
</comment>
<evidence type="ECO:0000313" key="2">
    <source>
        <dbReference type="Proteomes" id="UP000579945"/>
    </source>
</evidence>
<proteinExistence type="predicted"/>
<dbReference type="AlphaFoldDB" id="A0A7W5V8P9"/>
<sequence>MKMARLFDDHAREPFTLLGVGPMSPTVVDASIECAAEHDAPIVFIASRNQVEARDLGGGYVAGWTSRDLREYVRERAEAHGHAGPLYVGRDHGGPWQRDDDHRAGLGWEEAMDSAMRSYREDIEAGFDYLHIDTAKDPAFPRGVPLDLAADRAVHVLREVEAFRAGGGHPEVAYEVSLEEANGTSSTPADFAYFMDTLLKRVEHHGLPRPLFMVGNTGTLTGLSQAGRVDFETVGALAETAARHGVVLKEHNADYLPFDDLARHPAAGIGMANVAPEFGRLQTEALLRLAALEGAACRRRGLPGSAFGEILTDLVFRSDRWRKWVRSGADLATSDAVVLANGHYFDSHPSVRQARAVLMRNCATMGICADPAGFVRHSIKEGLRRYLFAFELTGRNQELCVA</sequence>
<dbReference type="Pfam" id="PF08013">
    <property type="entry name" value="GatZ_KbaZ-like"/>
    <property type="match status" value="1"/>
</dbReference>
<dbReference type="InterPro" id="IPR013785">
    <property type="entry name" value="Aldolase_TIM"/>
</dbReference>
<organism evidence="1 2">
    <name type="scientific">Nonomuraea dietziae</name>
    <dbReference type="NCBI Taxonomy" id="65515"/>
    <lineage>
        <taxon>Bacteria</taxon>
        <taxon>Bacillati</taxon>
        <taxon>Actinomycetota</taxon>
        <taxon>Actinomycetes</taxon>
        <taxon>Streptosporangiales</taxon>
        <taxon>Streptosporangiaceae</taxon>
        <taxon>Nonomuraea</taxon>
    </lineage>
</organism>
<dbReference type="Proteomes" id="UP000579945">
    <property type="component" value="Unassembled WGS sequence"/>
</dbReference>
<dbReference type="RefSeq" id="WP_183659648.1">
    <property type="nucleotide sequence ID" value="NZ_JACIBV010000001.1"/>
</dbReference>
<keyword evidence="2" id="KW-1185">Reference proteome</keyword>